<dbReference type="Pfam" id="PF13517">
    <property type="entry name" value="FG-GAP_3"/>
    <property type="match status" value="5"/>
</dbReference>
<dbReference type="InterPro" id="IPR013517">
    <property type="entry name" value="FG-GAP"/>
</dbReference>
<dbReference type="InterPro" id="IPR011519">
    <property type="entry name" value="UnbV_ASPIC"/>
</dbReference>
<keyword evidence="4" id="KW-1185">Reference proteome</keyword>
<reference evidence="3" key="2">
    <citation type="submission" date="2024-05" db="EMBL/GenBank/DDBJ databases">
        <title>Rhodohalobacter halophilus gen. nov., sp. nov., a moderately halophilic member of the family Balneolaceae.</title>
        <authorList>
            <person name="Xia J."/>
        </authorList>
    </citation>
    <scope>NUCLEOTIDE SEQUENCE</scope>
    <source>
        <strain evidence="3">WB101</strain>
    </source>
</reference>
<evidence type="ECO:0000313" key="4">
    <source>
        <dbReference type="Proteomes" id="UP001165366"/>
    </source>
</evidence>
<comment type="caution">
    <text evidence="3">The sequence shown here is derived from an EMBL/GenBank/DDBJ whole genome shotgun (WGS) entry which is preliminary data.</text>
</comment>
<accession>A0ABS9KEP4</accession>
<evidence type="ECO:0000313" key="3">
    <source>
        <dbReference type="EMBL" id="MCG2589290.1"/>
    </source>
</evidence>
<keyword evidence="1" id="KW-0732">Signal</keyword>
<dbReference type="PANTHER" id="PTHR16026:SF0">
    <property type="entry name" value="CARTILAGE ACIDIC PROTEIN 1"/>
    <property type="match status" value="1"/>
</dbReference>
<dbReference type="SUPFAM" id="SSF69318">
    <property type="entry name" value="Integrin alpha N-terminal domain"/>
    <property type="match status" value="2"/>
</dbReference>
<evidence type="ECO:0000259" key="2">
    <source>
        <dbReference type="Pfam" id="PF07593"/>
    </source>
</evidence>
<dbReference type="InterPro" id="IPR028994">
    <property type="entry name" value="Integrin_alpha_N"/>
</dbReference>
<dbReference type="EMBL" id="JAKLWS010000014">
    <property type="protein sequence ID" value="MCG2589290.1"/>
    <property type="molecule type" value="Genomic_DNA"/>
</dbReference>
<feature type="domain" description="ASPIC/UnbV" evidence="2">
    <location>
        <begin position="1159"/>
        <end position="1223"/>
    </location>
</feature>
<dbReference type="Pfam" id="PF07593">
    <property type="entry name" value="UnbV_ASPIC"/>
    <property type="match status" value="2"/>
</dbReference>
<evidence type="ECO:0000256" key="1">
    <source>
        <dbReference type="ARBA" id="ARBA00022729"/>
    </source>
</evidence>
<organism evidence="3 4">
    <name type="scientific">Rhodohalobacter sulfatireducens</name>
    <dbReference type="NCBI Taxonomy" id="2911366"/>
    <lineage>
        <taxon>Bacteria</taxon>
        <taxon>Pseudomonadati</taxon>
        <taxon>Balneolota</taxon>
        <taxon>Balneolia</taxon>
        <taxon>Balneolales</taxon>
        <taxon>Balneolaceae</taxon>
        <taxon>Rhodohalobacter</taxon>
    </lineage>
</organism>
<dbReference type="Proteomes" id="UP001165366">
    <property type="component" value="Unassembled WGS sequence"/>
</dbReference>
<proteinExistence type="predicted"/>
<feature type="domain" description="ASPIC/UnbV" evidence="2">
    <location>
        <begin position="558"/>
        <end position="623"/>
    </location>
</feature>
<gene>
    <name evidence="3" type="ORF">L6773_11990</name>
</gene>
<protein>
    <submittedName>
        <fullName evidence="3">FG-GAP-like repeat-containing protein</fullName>
    </submittedName>
</protein>
<dbReference type="RefSeq" id="WP_237854653.1">
    <property type="nucleotide sequence ID" value="NZ_JAKLWS010000014.1"/>
</dbReference>
<reference evidence="3" key="1">
    <citation type="submission" date="2022-01" db="EMBL/GenBank/DDBJ databases">
        <authorList>
            <person name="Wang Y."/>
        </authorList>
    </citation>
    <scope>NUCLEOTIDE SEQUENCE</scope>
    <source>
        <strain evidence="3">WB101</strain>
    </source>
</reference>
<sequence length="1232" mass="136775">MLYQWKKAVTFTILCFCLFSCNSSDELEWNQDDGFRWSEISPGFFGETGFSSLASTETNISFRNDVRDELKFQNRHYLNGSGVAVADVDGDGLQDIYFASIDGANKLYKNLGNFHFEDVTDRAGLTHEGYNSTGVVFADVNADRNPDLFISSLSDGNSLYINDGNGNFQLKTDSGLGESRGAHTMALADINGDGLLDLYITNYKIQTARDIYSAKELSMDNTVEVIDGHLQVLPEFADQFTIVETAEGSFRNEVGEPDELYLNKGEGRFEPADPLEYFYDENGNSIGLTPDWGLTSTFRDVNGDNYPDLYVANDFWTPDRFWINQGDGTFERINRNGIRNMSFSSMGVDFSDINRDGHLDFVVTEMLSREHSSRLQQSSEFLPEYEGRTLHNRNSVYLNRGDSIPNFAQIAYYSGLEATEWSWGTSFLDVDLDGFEDLIVATGFTNDYQDMDTQIAMYTADMSNNERGGDILRYPRLELRNQIFKNNGDLTFSDQSVNWGFDTEDISMGMALADLDNDGDQDIIFNRLDNVASLYENRSNHSRIAVRLKGTSPNTQSIGAKIELIGGSLIQSKEITAGGNYLSSSQKQVVFSAEEGKNDYSIKVIWPDGNYSLIEDIRANRIYEIDQESIELRTTEARSYSVNENQPAFSDQSGKIDHIHQENSYDDFRFSPLLPQKLSSFGPGAAWMDLNGDQVEELLVTASREGRAAVFSKLENGNFSRVEMDPITGVAPGDQTSILGWSEENRSILVIGSANYEQGNPGVPSAFVYSIETGESSVSLSSNAVSNVQAIPGILSTTGPIAAADYTGDGAIDLFIGGRFKPGQYPVNADSRLFRNNNGRFELDERNSRVLSNAGLVTDALFSDVTGNGEQDLLIATEWGTLRLFENRGARFVDITEEVGLNEYNGWWNGITVGDFTGNGLPDIVALNIGLNSAYQIHDNKPIRMYYDDFNWDGRLDILETYYSNEIGSYVPRRKLHDFESVPTILSNVSTHKEFAEASIDEIFDQPFNDVPYKEINTLKHMIFVNTGTAFEPKTLPAETQFSNGFYSGVADFNNDGNEDLFIGQNYFGFPKNTARLDAGRGILLLGDGDANFESVPGNISGIKVYGEQRGAALGDFNQDGKTDLVISQNNGQTKLFESKVNREGIRIELVGSRSNRSAVGSSIRLEYDGGEKGPARFIQAGGSYASQNSYTQVLGISVNESPSVIEVNWADGTVQRVKIVEGKSDYRIQKL</sequence>
<dbReference type="InterPro" id="IPR027039">
    <property type="entry name" value="Crtac1"/>
</dbReference>
<dbReference type="PANTHER" id="PTHR16026">
    <property type="entry name" value="CARTILAGE ACIDIC PROTEIN 1"/>
    <property type="match status" value="1"/>
</dbReference>
<name>A0ABS9KEP4_9BACT</name>
<dbReference type="Gene3D" id="2.130.10.130">
    <property type="entry name" value="Integrin alpha, N-terminal"/>
    <property type="match status" value="4"/>
</dbReference>